<dbReference type="OrthoDB" id="9887635at2"/>
<evidence type="ECO:0000313" key="2">
    <source>
        <dbReference type="Proteomes" id="UP000050501"/>
    </source>
</evidence>
<evidence type="ECO:0000313" key="1">
    <source>
        <dbReference type="EMBL" id="KPL89933.1"/>
    </source>
</evidence>
<proteinExistence type="predicted"/>
<name>A0A0P6Y9Y2_9CHLR</name>
<accession>A0A0P6Y9Y2</accession>
<dbReference type="RefSeq" id="WP_062416892.1">
    <property type="nucleotide sequence ID" value="NZ_DF967974.1"/>
</dbReference>
<sequence>MLNRLKILLEQPEYSALIHLAEQELRTPADQARLIVRLDLIRRGLLLASESPSTEPQENCVRHDSTC</sequence>
<gene>
    <name evidence="1" type="ORF">ADN01_03415</name>
</gene>
<dbReference type="STRING" id="229921.ADN01_03415"/>
<dbReference type="AlphaFoldDB" id="A0A0P6Y9Y2"/>
<keyword evidence="2" id="KW-1185">Reference proteome</keyword>
<reference evidence="1 2" key="1">
    <citation type="submission" date="2015-07" db="EMBL/GenBank/DDBJ databases">
        <title>Genome sequence of Levilinea saccharolytica DSM 16555.</title>
        <authorList>
            <person name="Hemp J."/>
            <person name="Ward L.M."/>
            <person name="Pace L.A."/>
            <person name="Fischer W.W."/>
        </authorList>
    </citation>
    <scope>NUCLEOTIDE SEQUENCE [LARGE SCALE GENOMIC DNA]</scope>
    <source>
        <strain evidence="1 2">KIBI-1</strain>
    </source>
</reference>
<comment type="caution">
    <text evidence="1">The sequence shown here is derived from an EMBL/GenBank/DDBJ whole genome shotgun (WGS) entry which is preliminary data.</text>
</comment>
<dbReference type="EMBL" id="LGCM01000014">
    <property type="protein sequence ID" value="KPL89933.1"/>
    <property type="molecule type" value="Genomic_DNA"/>
</dbReference>
<protein>
    <submittedName>
        <fullName evidence="1">Uncharacterized protein</fullName>
    </submittedName>
</protein>
<organism evidence="1 2">
    <name type="scientific">Levilinea saccharolytica</name>
    <dbReference type="NCBI Taxonomy" id="229921"/>
    <lineage>
        <taxon>Bacteria</taxon>
        <taxon>Bacillati</taxon>
        <taxon>Chloroflexota</taxon>
        <taxon>Anaerolineae</taxon>
        <taxon>Anaerolineales</taxon>
        <taxon>Anaerolineaceae</taxon>
        <taxon>Levilinea</taxon>
    </lineage>
</organism>
<dbReference type="Proteomes" id="UP000050501">
    <property type="component" value="Unassembled WGS sequence"/>
</dbReference>